<name>A0A8A0Y1W5_9NEOP</name>
<dbReference type="EMBL" id="MW582621">
    <property type="protein sequence ID" value="QSQ87291.1"/>
    <property type="molecule type" value="Genomic_DNA"/>
</dbReference>
<dbReference type="AlphaFoldDB" id="A0A8A0Y1W5"/>
<feature type="transmembrane region" description="Helical" evidence="1">
    <location>
        <begin position="52"/>
        <end position="72"/>
    </location>
</feature>
<sequence length="91" mass="10616">MMSLFFLYFFCVVSYLVNFFSFMNSLLILESISIILFLCLFLCLMQCFSMKILMFYFVFLVSESAVGLSILVKSVKYYGAMSFKSMNLSLF</sequence>
<evidence type="ECO:0000313" key="2">
    <source>
        <dbReference type="EMBL" id="QSQ87291.1"/>
    </source>
</evidence>
<keyword evidence="1" id="KW-0812">Transmembrane</keyword>
<accession>A0A8A0Y1W5</accession>
<proteinExistence type="predicted"/>
<organism evidence="2">
    <name type="scientific">Thrips hawaiiensis</name>
    <dbReference type="NCBI Taxonomy" id="163894"/>
    <lineage>
        <taxon>Eukaryota</taxon>
        <taxon>Metazoa</taxon>
        <taxon>Ecdysozoa</taxon>
        <taxon>Arthropoda</taxon>
        <taxon>Hexapoda</taxon>
        <taxon>Insecta</taxon>
        <taxon>Pterygota</taxon>
        <taxon>Neoptera</taxon>
        <taxon>Paraneoptera</taxon>
        <taxon>Thysanoptera</taxon>
        <taxon>Terebrantia</taxon>
        <taxon>Thripoidea</taxon>
        <taxon>Thripidae</taxon>
        <taxon>Thrips</taxon>
    </lineage>
</organism>
<gene>
    <name evidence="2" type="primary">nad4L</name>
</gene>
<keyword evidence="2" id="KW-0496">Mitochondrion</keyword>
<keyword evidence="1" id="KW-0472">Membrane</keyword>
<feature type="transmembrane region" description="Helical" evidence="1">
    <location>
        <begin position="26"/>
        <end position="45"/>
    </location>
</feature>
<geneLocation type="mitochondrion" evidence="2"/>
<protein>
    <submittedName>
        <fullName evidence="2">NADH dehydrogenase subunit 4L</fullName>
    </submittedName>
</protein>
<reference evidence="2" key="1">
    <citation type="submission" date="2021-02" db="EMBL/GenBank/DDBJ databases">
        <title>Complete mitochondrial genome sequence for the Thrips hawaiiensis (Thysanoptera: Thripidae).</title>
        <authorList>
            <person name="Wang Y."/>
        </authorList>
    </citation>
    <scope>NUCLEOTIDE SEQUENCE</scope>
</reference>
<dbReference type="Gene3D" id="1.10.287.3510">
    <property type="match status" value="1"/>
</dbReference>
<evidence type="ECO:0000256" key="1">
    <source>
        <dbReference type="SAM" id="Phobius"/>
    </source>
</evidence>
<keyword evidence="1" id="KW-1133">Transmembrane helix</keyword>